<evidence type="ECO:0000256" key="2">
    <source>
        <dbReference type="PIRSR" id="PIRSR619791-2"/>
    </source>
</evidence>
<evidence type="ECO:0000256" key="3">
    <source>
        <dbReference type="SAM" id="MobiDB-lite"/>
    </source>
</evidence>
<dbReference type="GO" id="GO:0005615">
    <property type="term" value="C:extracellular space"/>
    <property type="evidence" value="ECO:0007669"/>
    <property type="project" value="TreeGrafter"/>
</dbReference>
<keyword evidence="2" id="KW-0349">Heme</keyword>
<keyword evidence="2" id="KW-0408">Iron</keyword>
<sequence length="456" mass="49844">MDAAINMACATCRSNSAPLATLVHPPPRIQPTSPSVVHATNSQSPVSSSSRETSFKAPVQKQGTVQRGKGASSCAEIADKTENAAEQLASSGLLQAVEDVAGRQILSLDDITRAVPSGCVPELNSLECSRSLCFHLAYRSMDGTSVGIYYVNMHFVGTCNNLKRPLLGASFRAYLSARRPTPREASRLLLASSQMHAHEQLNSLLMQWGQFISHDMARTTLHPTANCGTCDVIPSKCVPVTISNKDTNDAFRQKGCLKISRAVPVCGTGNPSRPREQLNENTAFVDGSQIYGSSSRDLDRLFQEARKIVGAQIQAILYREFLPRILGSFFERLIGPYRGYDPQVDPSVSNEFTTSAYRFGHGMILEQYPRLSENGQPIVQGSFVFGDGIFKSQKILFEGGIDPILRGLWNTMARILCDNGDRISQVPVHAFMLPQSGGGIEQCNSITRIDLAKWQE</sequence>
<evidence type="ECO:0000256" key="1">
    <source>
        <dbReference type="ARBA" id="ARBA00022559"/>
    </source>
</evidence>
<evidence type="ECO:0000313" key="5">
    <source>
        <dbReference type="WBParaSite" id="scaffold3300_cov160.g6385"/>
    </source>
</evidence>
<dbReference type="GO" id="GO:0006979">
    <property type="term" value="P:response to oxidative stress"/>
    <property type="evidence" value="ECO:0007669"/>
    <property type="project" value="InterPro"/>
</dbReference>
<dbReference type="InterPro" id="IPR037120">
    <property type="entry name" value="Haem_peroxidase_sf_animal"/>
</dbReference>
<dbReference type="Pfam" id="PF03098">
    <property type="entry name" value="An_peroxidase"/>
    <property type="match status" value="1"/>
</dbReference>
<dbReference type="PROSITE" id="PS50292">
    <property type="entry name" value="PEROXIDASE_3"/>
    <property type="match status" value="1"/>
</dbReference>
<dbReference type="Proteomes" id="UP000887561">
    <property type="component" value="Unplaced"/>
</dbReference>
<keyword evidence="1" id="KW-0560">Oxidoreductase</keyword>
<keyword evidence="2" id="KW-0479">Metal-binding</keyword>
<reference evidence="5" key="1">
    <citation type="submission" date="2022-11" db="UniProtKB">
        <authorList>
            <consortium name="WormBaseParasite"/>
        </authorList>
    </citation>
    <scope>IDENTIFICATION</scope>
</reference>
<name>A0A915M5U1_MELJA</name>
<keyword evidence="1" id="KW-0575">Peroxidase</keyword>
<evidence type="ECO:0000313" key="4">
    <source>
        <dbReference type="Proteomes" id="UP000887561"/>
    </source>
</evidence>
<dbReference type="Gene3D" id="1.10.640.10">
    <property type="entry name" value="Haem peroxidase domain superfamily, animal type"/>
    <property type="match status" value="3"/>
</dbReference>
<keyword evidence="4" id="KW-1185">Reference proteome</keyword>
<protein>
    <submittedName>
        <fullName evidence="5">Peroxidase</fullName>
    </submittedName>
</protein>
<feature type="compositionally biased region" description="Polar residues" evidence="3">
    <location>
        <begin position="30"/>
        <end position="52"/>
    </location>
</feature>
<feature type="binding site" description="axial binding residue" evidence="2">
    <location>
        <position position="361"/>
    </location>
    <ligand>
        <name>heme b</name>
        <dbReference type="ChEBI" id="CHEBI:60344"/>
    </ligand>
    <ligandPart>
        <name>Fe</name>
        <dbReference type="ChEBI" id="CHEBI:18248"/>
    </ligandPart>
</feature>
<dbReference type="SUPFAM" id="SSF48113">
    <property type="entry name" value="Heme-dependent peroxidases"/>
    <property type="match status" value="1"/>
</dbReference>
<dbReference type="InterPro" id="IPR010255">
    <property type="entry name" value="Haem_peroxidase_sf"/>
</dbReference>
<dbReference type="GO" id="GO:0004601">
    <property type="term" value="F:peroxidase activity"/>
    <property type="evidence" value="ECO:0007669"/>
    <property type="project" value="UniProtKB-KW"/>
</dbReference>
<organism evidence="4 5">
    <name type="scientific">Meloidogyne javanica</name>
    <name type="common">Root-knot nematode worm</name>
    <dbReference type="NCBI Taxonomy" id="6303"/>
    <lineage>
        <taxon>Eukaryota</taxon>
        <taxon>Metazoa</taxon>
        <taxon>Ecdysozoa</taxon>
        <taxon>Nematoda</taxon>
        <taxon>Chromadorea</taxon>
        <taxon>Rhabditida</taxon>
        <taxon>Tylenchina</taxon>
        <taxon>Tylenchomorpha</taxon>
        <taxon>Tylenchoidea</taxon>
        <taxon>Meloidogynidae</taxon>
        <taxon>Meloidogyninae</taxon>
        <taxon>Meloidogyne</taxon>
        <taxon>Meloidogyne incognita group</taxon>
    </lineage>
</organism>
<dbReference type="WBParaSite" id="scaffold3300_cov160.g6385">
    <property type="protein sequence ID" value="scaffold3300_cov160.g6385"/>
    <property type="gene ID" value="scaffold3300_cov160.g6385"/>
</dbReference>
<dbReference type="GO" id="GO:0046872">
    <property type="term" value="F:metal ion binding"/>
    <property type="evidence" value="ECO:0007669"/>
    <property type="project" value="UniProtKB-KW"/>
</dbReference>
<dbReference type="AlphaFoldDB" id="A0A915M5U1"/>
<accession>A0A915M5U1</accession>
<dbReference type="InterPro" id="IPR019791">
    <property type="entry name" value="Haem_peroxidase_animal"/>
</dbReference>
<feature type="region of interest" description="Disordered" evidence="3">
    <location>
        <begin position="25"/>
        <end position="71"/>
    </location>
</feature>
<dbReference type="PANTHER" id="PTHR11475:SF61">
    <property type="entry name" value="PEROXIDASE MLT-7"/>
    <property type="match status" value="1"/>
</dbReference>
<dbReference type="PANTHER" id="PTHR11475">
    <property type="entry name" value="OXIDASE/PEROXIDASE"/>
    <property type="match status" value="1"/>
</dbReference>
<proteinExistence type="predicted"/>
<dbReference type="GO" id="GO:0020037">
    <property type="term" value="F:heme binding"/>
    <property type="evidence" value="ECO:0007669"/>
    <property type="project" value="InterPro"/>
</dbReference>